<comment type="caution">
    <text evidence="2">The sequence shown here is derived from an EMBL/GenBank/DDBJ whole genome shotgun (WGS) entry which is preliminary data.</text>
</comment>
<reference evidence="3" key="1">
    <citation type="journal article" date="2019" name="Nat. Commun.">
        <title>The genome of broomcorn millet.</title>
        <authorList>
            <person name="Zou C."/>
            <person name="Miki D."/>
            <person name="Li D."/>
            <person name="Tang Q."/>
            <person name="Xiao L."/>
            <person name="Rajput S."/>
            <person name="Deng P."/>
            <person name="Jia W."/>
            <person name="Huang R."/>
            <person name="Zhang M."/>
            <person name="Sun Y."/>
            <person name="Hu J."/>
            <person name="Fu X."/>
            <person name="Schnable P.S."/>
            <person name="Li F."/>
            <person name="Zhang H."/>
            <person name="Feng B."/>
            <person name="Zhu X."/>
            <person name="Liu R."/>
            <person name="Schnable J.C."/>
            <person name="Zhu J.-K."/>
            <person name="Zhang H."/>
        </authorList>
    </citation>
    <scope>NUCLEOTIDE SEQUENCE [LARGE SCALE GENOMIC DNA]</scope>
</reference>
<dbReference type="PANTHER" id="PTHR33115">
    <property type="entry name" value="ARM REPEAT SUPERFAMILY PROTEIN"/>
    <property type="match status" value="1"/>
</dbReference>
<protein>
    <submittedName>
        <fullName evidence="2">Uncharacterized protein</fullName>
    </submittedName>
</protein>
<evidence type="ECO:0000313" key="3">
    <source>
        <dbReference type="Proteomes" id="UP000275267"/>
    </source>
</evidence>
<feature type="transmembrane region" description="Helical" evidence="1">
    <location>
        <begin position="48"/>
        <end position="68"/>
    </location>
</feature>
<keyword evidence="1" id="KW-0472">Membrane</keyword>
<keyword evidence="1" id="KW-0812">Transmembrane</keyword>
<sequence>MSGFFPFQAWVSWDPLGLSPDQDSLDGIKEINHYAMFMGYVSKAIRGLRFLVLTWTTVVLLGGFVSLLQKKDFWALTVITLVQTAG</sequence>
<dbReference type="STRING" id="4540.A0A3L6RK15"/>
<accession>A0A3L6RK15</accession>
<organism evidence="2 3">
    <name type="scientific">Panicum miliaceum</name>
    <name type="common">Proso millet</name>
    <name type="synonym">Broomcorn millet</name>
    <dbReference type="NCBI Taxonomy" id="4540"/>
    <lineage>
        <taxon>Eukaryota</taxon>
        <taxon>Viridiplantae</taxon>
        <taxon>Streptophyta</taxon>
        <taxon>Embryophyta</taxon>
        <taxon>Tracheophyta</taxon>
        <taxon>Spermatophyta</taxon>
        <taxon>Magnoliopsida</taxon>
        <taxon>Liliopsida</taxon>
        <taxon>Poales</taxon>
        <taxon>Poaceae</taxon>
        <taxon>PACMAD clade</taxon>
        <taxon>Panicoideae</taxon>
        <taxon>Panicodae</taxon>
        <taxon>Paniceae</taxon>
        <taxon>Panicinae</taxon>
        <taxon>Panicum</taxon>
        <taxon>Panicum sect. Panicum</taxon>
    </lineage>
</organism>
<dbReference type="OrthoDB" id="688512at2759"/>
<dbReference type="AlphaFoldDB" id="A0A3L6RK15"/>
<keyword evidence="3" id="KW-1185">Reference proteome</keyword>
<gene>
    <name evidence="2" type="ORF">C2845_PM13G12360</name>
</gene>
<evidence type="ECO:0000256" key="1">
    <source>
        <dbReference type="SAM" id="Phobius"/>
    </source>
</evidence>
<evidence type="ECO:0000313" key="2">
    <source>
        <dbReference type="EMBL" id="RLN04766.1"/>
    </source>
</evidence>
<dbReference type="EMBL" id="PQIB02000008">
    <property type="protein sequence ID" value="RLN04766.1"/>
    <property type="molecule type" value="Genomic_DNA"/>
</dbReference>
<proteinExistence type="predicted"/>
<keyword evidence="1" id="KW-1133">Transmembrane helix</keyword>
<dbReference type="PANTHER" id="PTHR33115:SF50">
    <property type="entry name" value="ARM REPEAT SUPERFAMILY PROTEIN"/>
    <property type="match status" value="1"/>
</dbReference>
<dbReference type="Proteomes" id="UP000275267">
    <property type="component" value="Unassembled WGS sequence"/>
</dbReference>
<name>A0A3L6RK15_PANMI</name>